<dbReference type="InterPro" id="IPR052021">
    <property type="entry name" value="Type-I_RS_S_subunit"/>
</dbReference>
<dbReference type="Gene3D" id="3.90.220.20">
    <property type="entry name" value="DNA methylase specificity domains"/>
    <property type="match status" value="2"/>
</dbReference>
<keyword evidence="5" id="KW-0255">Endonuclease</keyword>
<dbReference type="InterPro" id="IPR000055">
    <property type="entry name" value="Restrct_endonuc_typeI_TRD"/>
</dbReference>
<dbReference type="SUPFAM" id="SSF116734">
    <property type="entry name" value="DNA methylase specificity domain"/>
    <property type="match status" value="2"/>
</dbReference>
<proteinExistence type="inferred from homology"/>
<evidence type="ECO:0000313" key="6">
    <source>
        <dbReference type="Proteomes" id="UP001198602"/>
    </source>
</evidence>
<name>A0ABS7Y9R4_9BURK</name>
<keyword evidence="6" id="KW-1185">Reference proteome</keyword>
<evidence type="ECO:0000256" key="1">
    <source>
        <dbReference type="ARBA" id="ARBA00010923"/>
    </source>
</evidence>
<comment type="similarity">
    <text evidence="1">Belongs to the type-I restriction system S methylase family.</text>
</comment>
<accession>A0ABS7Y9R4</accession>
<keyword evidence="5" id="KW-0378">Hydrolase</keyword>
<dbReference type="EC" id="3.1.21.-" evidence="5"/>
<dbReference type="InterPro" id="IPR044946">
    <property type="entry name" value="Restrct_endonuc_typeI_TRD_sf"/>
</dbReference>
<dbReference type="PANTHER" id="PTHR30408:SF12">
    <property type="entry name" value="TYPE I RESTRICTION ENZYME MJAVIII SPECIFICITY SUBUNIT"/>
    <property type="match status" value="1"/>
</dbReference>
<evidence type="ECO:0000256" key="3">
    <source>
        <dbReference type="ARBA" id="ARBA00023125"/>
    </source>
</evidence>
<gene>
    <name evidence="5" type="ORF">LE190_10910</name>
</gene>
<reference evidence="5 6" key="1">
    <citation type="submission" date="2021-07" db="EMBL/GenBank/DDBJ databases">
        <title>Characterization of Violacein-producing bacteria and related species.</title>
        <authorList>
            <person name="Wilson H.S."/>
            <person name="De Leon M.E."/>
        </authorList>
    </citation>
    <scope>NUCLEOTIDE SEQUENCE [LARGE SCALE GENOMIC DNA]</scope>
    <source>
        <strain evidence="5 6">HSC-2F05</strain>
    </source>
</reference>
<organism evidence="5 6">
    <name type="scientific">Massilia hydrophila</name>
    <dbReference type="NCBI Taxonomy" id="3044279"/>
    <lineage>
        <taxon>Bacteria</taxon>
        <taxon>Pseudomonadati</taxon>
        <taxon>Pseudomonadota</taxon>
        <taxon>Betaproteobacteria</taxon>
        <taxon>Burkholderiales</taxon>
        <taxon>Oxalobacteraceae</taxon>
        <taxon>Telluria group</taxon>
        <taxon>Massilia</taxon>
    </lineage>
</organism>
<keyword evidence="5" id="KW-0540">Nuclease</keyword>
<comment type="caution">
    <text evidence="5">The sequence shown here is derived from an EMBL/GenBank/DDBJ whole genome shotgun (WGS) entry which is preliminary data.</text>
</comment>
<dbReference type="GO" id="GO:0016787">
    <property type="term" value="F:hydrolase activity"/>
    <property type="evidence" value="ECO:0007669"/>
    <property type="project" value="UniProtKB-KW"/>
</dbReference>
<dbReference type="PANTHER" id="PTHR30408">
    <property type="entry name" value="TYPE-1 RESTRICTION ENZYME ECOKI SPECIFICITY PROTEIN"/>
    <property type="match status" value="1"/>
</dbReference>
<dbReference type="GO" id="GO:0004519">
    <property type="term" value="F:endonuclease activity"/>
    <property type="evidence" value="ECO:0007669"/>
    <property type="project" value="UniProtKB-KW"/>
</dbReference>
<dbReference type="EMBL" id="JAHYBX010000003">
    <property type="protein sequence ID" value="MCA1856426.1"/>
    <property type="molecule type" value="Genomic_DNA"/>
</dbReference>
<dbReference type="Pfam" id="PF01420">
    <property type="entry name" value="Methylase_S"/>
    <property type="match status" value="2"/>
</dbReference>
<evidence type="ECO:0000313" key="5">
    <source>
        <dbReference type="EMBL" id="MCA1856426.1"/>
    </source>
</evidence>
<evidence type="ECO:0000259" key="4">
    <source>
        <dbReference type="Pfam" id="PF01420"/>
    </source>
</evidence>
<feature type="domain" description="Type I restriction modification DNA specificity" evidence="4">
    <location>
        <begin position="266"/>
        <end position="393"/>
    </location>
</feature>
<keyword evidence="3" id="KW-0238">DNA-binding</keyword>
<evidence type="ECO:0000256" key="2">
    <source>
        <dbReference type="ARBA" id="ARBA00022747"/>
    </source>
</evidence>
<keyword evidence="2" id="KW-0680">Restriction system</keyword>
<dbReference type="CDD" id="cd17252">
    <property type="entry name" value="RMtype1_S_EcoKI-TRD1-CR1_like"/>
    <property type="match status" value="1"/>
</dbReference>
<dbReference type="RefSeq" id="WP_225238711.1">
    <property type="nucleotide sequence ID" value="NZ_JAHYBX010000003.1"/>
</dbReference>
<dbReference type="Proteomes" id="UP001198602">
    <property type="component" value="Unassembled WGS sequence"/>
</dbReference>
<sequence>MKAGWMIKPLGEVCEFQRGLTYAKSDEVDVSNNVILRATNIDLSTNLLDLRELRYINDAVTVPASKKVKKNSLLICTASGSKSHLGKVAYIDDDYDFAFGGFMGMLTPSEILLPRYFFHLMTSGVYKDFIATLADGANINNLKFFDLQRFAVPIPALAEQHRIVAILDGAFDGIATAKANAERNLQNAQELVGIGFHSITENLGRTQWPIRQVAALKASHKGAMRTGPFGSQLLHTEFVDDGIAVLGIDNAVANEFRWDRRRYITKEKYEQMARYRVFPGDVLITIMGTCGRCAVVPENIPLAINTKHLCCITLNRQACLPEYLHIYFLHDRTARDYLSAQAKGSIMAGLNMGIISELPVRLPSIEIQAKIVDQFDAYRSECERLESTQRQKLIALDNLKKSLLHQAFTGQL</sequence>
<protein>
    <submittedName>
        <fullName evidence="5">Restriction endonuclease subunit S</fullName>
        <ecNumber evidence="5">3.1.21.-</ecNumber>
    </submittedName>
</protein>
<feature type="domain" description="Type I restriction modification DNA specificity" evidence="4">
    <location>
        <begin position="4"/>
        <end position="172"/>
    </location>
</feature>